<keyword evidence="1" id="KW-0732">Signal</keyword>
<dbReference type="EMBL" id="KV417300">
    <property type="protein sequence ID" value="KZO93623.1"/>
    <property type="molecule type" value="Genomic_DNA"/>
</dbReference>
<sequence>MQLSFVFALALAAAALAYPTQALPEPILRDLQDSLLGERDYWNDVGDLVAKDEAGRDVPAAVPVMREVTAQSWRGRDYEYWEDVPVKKV</sequence>
<feature type="chain" id="PRO_5007888863" evidence="1">
    <location>
        <begin position="23"/>
        <end position="89"/>
    </location>
</feature>
<reference evidence="2 3" key="1">
    <citation type="journal article" date="2016" name="Mol. Biol. Evol.">
        <title>Comparative Genomics of Early-Diverging Mushroom-Forming Fungi Provides Insights into the Origins of Lignocellulose Decay Capabilities.</title>
        <authorList>
            <person name="Nagy L.G."/>
            <person name="Riley R."/>
            <person name="Tritt A."/>
            <person name="Adam C."/>
            <person name="Daum C."/>
            <person name="Floudas D."/>
            <person name="Sun H."/>
            <person name="Yadav J.S."/>
            <person name="Pangilinan J."/>
            <person name="Larsson K.H."/>
            <person name="Matsuura K."/>
            <person name="Barry K."/>
            <person name="Labutti K."/>
            <person name="Kuo R."/>
            <person name="Ohm R.A."/>
            <person name="Bhattacharya S.S."/>
            <person name="Shirouzu T."/>
            <person name="Yoshinaga Y."/>
            <person name="Martin F.M."/>
            <person name="Grigoriev I.V."/>
            <person name="Hibbett D.S."/>
        </authorList>
    </citation>
    <scope>NUCLEOTIDE SEQUENCE [LARGE SCALE GENOMIC DNA]</scope>
    <source>
        <strain evidence="2 3">TUFC12733</strain>
    </source>
</reference>
<gene>
    <name evidence="2" type="ORF">CALVIDRAFT_539796</name>
</gene>
<dbReference type="OrthoDB" id="10453743at2759"/>
<evidence type="ECO:0000256" key="1">
    <source>
        <dbReference type="SAM" id="SignalP"/>
    </source>
</evidence>
<keyword evidence="3" id="KW-1185">Reference proteome</keyword>
<dbReference type="Proteomes" id="UP000076738">
    <property type="component" value="Unassembled WGS sequence"/>
</dbReference>
<dbReference type="AlphaFoldDB" id="A0A167JIC7"/>
<feature type="signal peptide" evidence="1">
    <location>
        <begin position="1"/>
        <end position="22"/>
    </location>
</feature>
<protein>
    <submittedName>
        <fullName evidence="2">Uncharacterized protein</fullName>
    </submittedName>
</protein>
<evidence type="ECO:0000313" key="3">
    <source>
        <dbReference type="Proteomes" id="UP000076738"/>
    </source>
</evidence>
<evidence type="ECO:0000313" key="2">
    <source>
        <dbReference type="EMBL" id="KZO93623.1"/>
    </source>
</evidence>
<organism evidence="2 3">
    <name type="scientific">Calocera viscosa (strain TUFC12733)</name>
    <dbReference type="NCBI Taxonomy" id="1330018"/>
    <lineage>
        <taxon>Eukaryota</taxon>
        <taxon>Fungi</taxon>
        <taxon>Dikarya</taxon>
        <taxon>Basidiomycota</taxon>
        <taxon>Agaricomycotina</taxon>
        <taxon>Dacrymycetes</taxon>
        <taxon>Dacrymycetales</taxon>
        <taxon>Dacrymycetaceae</taxon>
        <taxon>Calocera</taxon>
    </lineage>
</organism>
<accession>A0A167JIC7</accession>
<proteinExistence type="predicted"/>
<name>A0A167JIC7_CALVF</name>